<name>A0A0P9EZ46_9BACL</name>
<dbReference type="STRING" id="471514.AN477_06975"/>
<dbReference type="AlphaFoldDB" id="A0A0P9EZ46"/>
<dbReference type="PANTHER" id="PTHR21485:SF6">
    <property type="entry name" value="N-ACYLNEURAMINATE CYTIDYLYLTRANSFERASE-RELATED"/>
    <property type="match status" value="1"/>
</dbReference>
<reference evidence="1 2" key="1">
    <citation type="submission" date="2015-09" db="EMBL/GenBank/DDBJ databases">
        <title>Draft genome sequence of Alicyclobacillus ferrooxydans DSM 22381.</title>
        <authorList>
            <person name="Hemp J."/>
        </authorList>
    </citation>
    <scope>NUCLEOTIDE SEQUENCE [LARGE SCALE GENOMIC DNA]</scope>
    <source>
        <strain evidence="1 2">TC-34</strain>
    </source>
</reference>
<accession>A0A0P9EZ46</accession>
<dbReference type="Pfam" id="PF02348">
    <property type="entry name" value="CTP_transf_3"/>
    <property type="match status" value="1"/>
</dbReference>
<comment type="caution">
    <text evidence="1">The sequence shown here is derived from an EMBL/GenBank/DDBJ whole genome shotgun (WGS) entry which is preliminary data.</text>
</comment>
<dbReference type="InterPro" id="IPR003329">
    <property type="entry name" value="Cytidylyl_trans"/>
</dbReference>
<evidence type="ECO:0000313" key="2">
    <source>
        <dbReference type="Proteomes" id="UP000050482"/>
    </source>
</evidence>
<dbReference type="InterPro" id="IPR050793">
    <property type="entry name" value="CMP-NeuNAc_synthase"/>
</dbReference>
<dbReference type="SUPFAM" id="SSF53448">
    <property type="entry name" value="Nucleotide-diphospho-sugar transferases"/>
    <property type="match status" value="1"/>
</dbReference>
<dbReference type="OrthoDB" id="9805604at2"/>
<dbReference type="GO" id="GO:0008781">
    <property type="term" value="F:N-acylneuraminate cytidylyltransferase activity"/>
    <property type="evidence" value="ECO:0007669"/>
    <property type="project" value="TreeGrafter"/>
</dbReference>
<dbReference type="RefSeq" id="WP_083486042.1">
    <property type="nucleotide sequence ID" value="NZ_LJCO01000033.1"/>
</dbReference>
<protein>
    <recommendedName>
        <fullName evidence="3">Acylneuraminate cytidylyltransferase</fullName>
    </recommendedName>
</protein>
<evidence type="ECO:0008006" key="3">
    <source>
        <dbReference type="Google" id="ProtNLM"/>
    </source>
</evidence>
<keyword evidence="2" id="KW-1185">Reference proteome</keyword>
<dbReference type="Proteomes" id="UP000050482">
    <property type="component" value="Unassembled WGS sequence"/>
</dbReference>
<proteinExistence type="predicted"/>
<dbReference type="CDD" id="cd02513">
    <property type="entry name" value="CMP-NeuAc_Synthase"/>
    <property type="match status" value="1"/>
</dbReference>
<organism evidence="1 2">
    <name type="scientific">Alicyclobacillus ferrooxydans</name>
    <dbReference type="NCBI Taxonomy" id="471514"/>
    <lineage>
        <taxon>Bacteria</taxon>
        <taxon>Bacillati</taxon>
        <taxon>Bacillota</taxon>
        <taxon>Bacilli</taxon>
        <taxon>Bacillales</taxon>
        <taxon>Alicyclobacillaceae</taxon>
        <taxon>Alicyclobacillus</taxon>
    </lineage>
</organism>
<dbReference type="Gene3D" id="3.90.550.10">
    <property type="entry name" value="Spore Coat Polysaccharide Biosynthesis Protein SpsA, Chain A"/>
    <property type="match status" value="1"/>
</dbReference>
<sequence length="231" mass="25870">MRGLAVIPARGGSKGVPRKNIRFLAGRPLIEYSISIALACPYIDRVIVSTDDDDIANIARAAGAEVPWLRPAALAQDDTSTMQVLQDLSYRLFTEEGYEPNFILLLQPTSPFRTLDDVNHAIELYQTTQCDEVVSVVKSKYHPNWCFHAADDRLVPYEEAVISRRQDLTPVYALNGAVYVYSSECIVNGVTKKPKYFIEMPEERSIDIDTEFDFQLAELVMAHGIVEGVVL</sequence>
<dbReference type="PATRIC" id="fig|471514.4.peg.3636"/>
<gene>
    <name evidence="1" type="ORF">AN477_06975</name>
</gene>
<dbReference type="PANTHER" id="PTHR21485">
    <property type="entry name" value="HAD SUPERFAMILY MEMBERS CMAS AND KDSC"/>
    <property type="match status" value="1"/>
</dbReference>
<evidence type="ECO:0000313" key="1">
    <source>
        <dbReference type="EMBL" id="KPV44369.1"/>
    </source>
</evidence>
<dbReference type="InterPro" id="IPR029044">
    <property type="entry name" value="Nucleotide-diphossugar_trans"/>
</dbReference>
<dbReference type="EMBL" id="LJCO01000033">
    <property type="protein sequence ID" value="KPV44369.1"/>
    <property type="molecule type" value="Genomic_DNA"/>
</dbReference>